<name>C6XQ61_HIRBI</name>
<gene>
    <name evidence="8" type="ordered locus">Hbal_0884</name>
</gene>
<dbReference type="PANTHER" id="PTHR12677:SF59">
    <property type="entry name" value="GOLGI APPARATUS MEMBRANE PROTEIN TVP38-RELATED"/>
    <property type="match status" value="1"/>
</dbReference>
<evidence type="ECO:0000256" key="6">
    <source>
        <dbReference type="RuleBase" id="RU366058"/>
    </source>
</evidence>
<feature type="transmembrane region" description="Helical" evidence="6">
    <location>
        <begin position="219"/>
        <end position="237"/>
    </location>
</feature>
<dbReference type="Pfam" id="PF09335">
    <property type="entry name" value="VTT_dom"/>
    <property type="match status" value="1"/>
</dbReference>
<evidence type="ECO:0000256" key="3">
    <source>
        <dbReference type="ARBA" id="ARBA00022692"/>
    </source>
</evidence>
<dbReference type="GO" id="GO:0005886">
    <property type="term" value="C:plasma membrane"/>
    <property type="evidence" value="ECO:0007669"/>
    <property type="project" value="UniProtKB-SubCell"/>
</dbReference>
<feature type="transmembrane region" description="Helical" evidence="6">
    <location>
        <begin position="147"/>
        <end position="172"/>
    </location>
</feature>
<reference evidence="9" key="1">
    <citation type="journal article" date="2011" name="J. Bacteriol.">
        <title>Genome sequences of eight morphologically diverse alphaproteobacteria.</title>
        <authorList>
            <consortium name="US DOE Joint Genome Institute"/>
            <person name="Brown P.J."/>
            <person name="Kysela D.T."/>
            <person name="Buechlein A."/>
            <person name="Hemmerich C."/>
            <person name="Brun Y.V."/>
        </authorList>
    </citation>
    <scope>NUCLEOTIDE SEQUENCE [LARGE SCALE GENOMIC DNA]</scope>
    <source>
        <strain evidence="9">ATCC 49814 / DSM 5838 / IFAM 1418</strain>
    </source>
</reference>
<dbReference type="Proteomes" id="UP000002745">
    <property type="component" value="Chromosome"/>
</dbReference>
<proteinExistence type="inferred from homology"/>
<dbReference type="InterPro" id="IPR032816">
    <property type="entry name" value="VTT_dom"/>
</dbReference>
<sequence>MNAVSKVDENTKSGPHLLIRMWPIYIMAVVIAVFIANGWHKLLSLETLQTQREVLTSFVSENLIVAVFAYLAIYAFATLFMIPGALWITISGGFLFGLAGGSILTVIGATLGASALFFAAKTSLGTALQDKAGPFVKKMEAGFKEDALSYMFALRFLPIVPFPVANIAPAILGAKYSQYALTTALGIIPGVIAYTWIGAGLGATFDAGETPDFAGVAKNLLPALIALGIVSLIPVAWKKIGPKSAVVVDSE</sequence>
<feature type="domain" description="VTT" evidence="7">
    <location>
        <begin position="86"/>
        <end position="199"/>
    </location>
</feature>
<comment type="subcellular location">
    <subcellularLocation>
        <location evidence="1 6">Cell membrane</location>
        <topology evidence="1 6">Multi-pass membrane protein</topology>
    </subcellularLocation>
</comment>
<accession>C6XQ61</accession>
<dbReference type="HOGENOM" id="CLU_038944_7_0_5"/>
<evidence type="ECO:0000256" key="4">
    <source>
        <dbReference type="ARBA" id="ARBA00022989"/>
    </source>
</evidence>
<evidence type="ECO:0000313" key="9">
    <source>
        <dbReference type="Proteomes" id="UP000002745"/>
    </source>
</evidence>
<keyword evidence="3 6" id="KW-0812">Transmembrane</keyword>
<feature type="transmembrane region" description="Helical" evidence="6">
    <location>
        <begin position="21"/>
        <end position="43"/>
    </location>
</feature>
<dbReference type="RefSeq" id="WP_015826728.1">
    <property type="nucleotide sequence ID" value="NC_012982.1"/>
</dbReference>
<dbReference type="EMBL" id="CP001678">
    <property type="protein sequence ID" value="ACT58578.1"/>
    <property type="molecule type" value="Genomic_DNA"/>
</dbReference>
<feature type="transmembrane region" description="Helical" evidence="6">
    <location>
        <begin position="63"/>
        <end position="82"/>
    </location>
</feature>
<dbReference type="eggNOG" id="COG0398">
    <property type="taxonomic scope" value="Bacteria"/>
</dbReference>
<dbReference type="InterPro" id="IPR015414">
    <property type="entry name" value="TMEM64"/>
</dbReference>
<dbReference type="KEGG" id="hba:Hbal_0884"/>
<dbReference type="PANTHER" id="PTHR12677">
    <property type="entry name" value="GOLGI APPARATUS MEMBRANE PROTEIN TVP38-RELATED"/>
    <property type="match status" value="1"/>
</dbReference>
<evidence type="ECO:0000259" key="7">
    <source>
        <dbReference type="Pfam" id="PF09335"/>
    </source>
</evidence>
<protein>
    <recommendedName>
        <fullName evidence="6">TVP38/TMEM64 family membrane protein</fullName>
    </recommendedName>
</protein>
<organism evidence="8 9">
    <name type="scientific">Hirschia baltica (strain ATCC 49814 / DSM 5838 / IFAM 1418)</name>
    <dbReference type="NCBI Taxonomy" id="582402"/>
    <lineage>
        <taxon>Bacteria</taxon>
        <taxon>Pseudomonadati</taxon>
        <taxon>Pseudomonadota</taxon>
        <taxon>Alphaproteobacteria</taxon>
        <taxon>Hyphomonadales</taxon>
        <taxon>Hyphomonadaceae</taxon>
        <taxon>Hirschia</taxon>
    </lineage>
</organism>
<evidence type="ECO:0000256" key="2">
    <source>
        <dbReference type="ARBA" id="ARBA00022475"/>
    </source>
</evidence>
<comment type="similarity">
    <text evidence="6">Belongs to the TVP38/TMEM64 family.</text>
</comment>
<dbReference type="STRING" id="582402.Hbal_0884"/>
<evidence type="ECO:0000256" key="1">
    <source>
        <dbReference type="ARBA" id="ARBA00004651"/>
    </source>
</evidence>
<evidence type="ECO:0000256" key="5">
    <source>
        <dbReference type="ARBA" id="ARBA00023136"/>
    </source>
</evidence>
<dbReference type="AlphaFoldDB" id="C6XQ61"/>
<keyword evidence="4 6" id="KW-1133">Transmembrane helix</keyword>
<feature type="transmembrane region" description="Helical" evidence="6">
    <location>
        <begin position="179"/>
        <end position="199"/>
    </location>
</feature>
<keyword evidence="5 6" id="KW-0472">Membrane</keyword>
<feature type="transmembrane region" description="Helical" evidence="6">
    <location>
        <begin position="94"/>
        <end position="120"/>
    </location>
</feature>
<keyword evidence="2 6" id="KW-1003">Cell membrane</keyword>
<dbReference type="OrthoDB" id="9779114at2"/>
<keyword evidence="9" id="KW-1185">Reference proteome</keyword>
<evidence type="ECO:0000313" key="8">
    <source>
        <dbReference type="EMBL" id="ACT58578.1"/>
    </source>
</evidence>